<reference evidence="3" key="1">
    <citation type="submission" date="2016-10" db="EMBL/GenBank/DDBJ databases">
        <authorList>
            <person name="Varghese N."/>
            <person name="Submissions S."/>
        </authorList>
    </citation>
    <scope>NUCLEOTIDE SEQUENCE [LARGE SCALE GENOMIC DNA]</scope>
    <source>
        <strain evidence="3">ATCC 700689</strain>
    </source>
</reference>
<keyword evidence="3" id="KW-1185">Reference proteome</keyword>
<evidence type="ECO:0000256" key="1">
    <source>
        <dbReference type="SAM" id="Phobius"/>
    </source>
</evidence>
<dbReference type="EMBL" id="FNCO01000028">
    <property type="protein sequence ID" value="SDJ37862.1"/>
    <property type="molecule type" value="Genomic_DNA"/>
</dbReference>
<dbReference type="OrthoDB" id="5617695at2"/>
<accession>A0A1G8T8J0</accession>
<organism evidence="2 3">
    <name type="scientific">Pseudomonas abietaniphila</name>
    <dbReference type="NCBI Taxonomy" id="89065"/>
    <lineage>
        <taxon>Bacteria</taxon>
        <taxon>Pseudomonadati</taxon>
        <taxon>Pseudomonadota</taxon>
        <taxon>Gammaproteobacteria</taxon>
        <taxon>Pseudomonadales</taxon>
        <taxon>Pseudomonadaceae</taxon>
        <taxon>Pseudomonas</taxon>
    </lineage>
</organism>
<dbReference type="InterPro" id="IPR010654">
    <property type="entry name" value="Phage_lambda_tail_I"/>
</dbReference>
<sequence length="212" mass="21702">MTSINYAPNERLRTIRLYGALGARFGRVHTLAVNSVAEACRALGILFPGFDQFMAESKDKGMAFAVFHGKRNISKDELGDPPGRAEIRIAPVIQGSKRAGTLQTVVGVVLIAVASYFTAGAASGASASLFGGGVWGVVGAVGISLALGGVAQMIAGTPKGLGSEDQADNKPSYGFNGPVNTQAQGNPVPLGYGRMIVGSAVVSAGIYAEDQS</sequence>
<gene>
    <name evidence="2" type="ORF">SAMN05216605_1282</name>
</gene>
<feature type="transmembrane region" description="Helical" evidence="1">
    <location>
        <begin position="133"/>
        <end position="155"/>
    </location>
</feature>
<evidence type="ECO:0000313" key="3">
    <source>
        <dbReference type="Proteomes" id="UP000182894"/>
    </source>
</evidence>
<evidence type="ECO:0000313" key="2">
    <source>
        <dbReference type="EMBL" id="SDJ37862.1"/>
    </source>
</evidence>
<dbReference type="Proteomes" id="UP000182894">
    <property type="component" value="Unassembled WGS sequence"/>
</dbReference>
<dbReference type="AlphaFoldDB" id="A0A1G8T8J0"/>
<dbReference type="Pfam" id="PF06805">
    <property type="entry name" value="Lambda_tail_I"/>
    <property type="match status" value="1"/>
</dbReference>
<dbReference type="STRING" id="89065.SAMN05216605_1282"/>
<keyword evidence="1" id="KW-0472">Membrane</keyword>
<feature type="transmembrane region" description="Helical" evidence="1">
    <location>
        <begin position="105"/>
        <end position="127"/>
    </location>
</feature>
<protein>
    <submittedName>
        <fullName evidence="2">Phage-related protein, tail component</fullName>
    </submittedName>
</protein>
<name>A0A1G8T8J0_9PSED</name>
<keyword evidence="1" id="KW-1133">Transmembrane helix</keyword>
<keyword evidence="1" id="KW-0812">Transmembrane</keyword>
<dbReference type="RefSeq" id="WP_074759003.1">
    <property type="nucleotide sequence ID" value="NZ_FNCO01000028.1"/>
</dbReference>
<proteinExistence type="predicted"/>